<name>Q2J195_RHOP2</name>
<sequence>MTETPPDSDPARIAAIVYRAEDDVDGLLAAFAFERLRAGDRLGGLVQRNIKDATGRRVDMQLIDLMTGQAIGISQMLGGSAGSCKLDAAGLAESAQAVSRAVAAEVALVVINKFSKQEATGHGLRSEFAEAMVAGLPLLTAVPEKCADAWRDFIGDGGAELPCTRAAVEAWWREAAPADSHHALCAQAPTARTAEQPADDRDWLWRTIC</sequence>
<organism evidence="1 2">
    <name type="scientific">Rhodopseudomonas palustris (strain HaA2)</name>
    <dbReference type="NCBI Taxonomy" id="316058"/>
    <lineage>
        <taxon>Bacteria</taxon>
        <taxon>Pseudomonadati</taxon>
        <taxon>Pseudomonadota</taxon>
        <taxon>Alphaproteobacteria</taxon>
        <taxon>Hyphomicrobiales</taxon>
        <taxon>Nitrobacteraceae</taxon>
        <taxon>Rhodopseudomonas</taxon>
    </lineage>
</organism>
<dbReference type="InterPro" id="IPR018912">
    <property type="entry name" value="DUF2478"/>
</dbReference>
<protein>
    <recommendedName>
        <fullName evidence="3">Molybdenum ABC transporter ATP-binding protein</fullName>
    </recommendedName>
</protein>
<dbReference type="HOGENOM" id="CLU_106681_1_0_5"/>
<gene>
    <name evidence="1" type="ordered locus">RPB_1055</name>
</gene>
<dbReference type="RefSeq" id="WP_011439954.1">
    <property type="nucleotide sequence ID" value="NC_007778.1"/>
</dbReference>
<reference evidence="1 2" key="1">
    <citation type="submission" date="2006-01" db="EMBL/GenBank/DDBJ databases">
        <title>Complete sequence of Rhodopseudomonas palustris HaA2.</title>
        <authorList>
            <consortium name="US DOE Joint Genome Institute"/>
            <person name="Copeland A."/>
            <person name="Lucas S."/>
            <person name="Lapidus A."/>
            <person name="Barry K."/>
            <person name="Detter J.C."/>
            <person name="Glavina T."/>
            <person name="Hammon N."/>
            <person name="Israni S."/>
            <person name="Pitluck S."/>
            <person name="Chain P."/>
            <person name="Malfatti S."/>
            <person name="Shin M."/>
            <person name="Vergez L."/>
            <person name="Schmutz J."/>
            <person name="Larimer F."/>
            <person name="Land M."/>
            <person name="Hauser L."/>
            <person name="Pelletier D.A."/>
            <person name="Kyrpides N."/>
            <person name="Anderson I."/>
            <person name="Oda Y."/>
            <person name="Harwood C.S."/>
            <person name="Richardson P."/>
        </authorList>
    </citation>
    <scope>NUCLEOTIDE SEQUENCE [LARGE SCALE GENOMIC DNA]</scope>
    <source>
        <strain evidence="1 2">HaA2</strain>
    </source>
</reference>
<dbReference type="STRING" id="316058.RPB_1055"/>
<dbReference type="OrthoDB" id="5918880at2"/>
<dbReference type="eggNOG" id="COG1618">
    <property type="taxonomic scope" value="Bacteria"/>
</dbReference>
<dbReference type="EMBL" id="CP000250">
    <property type="protein sequence ID" value="ABD05765.1"/>
    <property type="molecule type" value="Genomic_DNA"/>
</dbReference>
<dbReference type="Proteomes" id="UP000008809">
    <property type="component" value="Chromosome"/>
</dbReference>
<dbReference type="KEGG" id="rpb:RPB_1055"/>
<keyword evidence="2" id="KW-1185">Reference proteome</keyword>
<proteinExistence type="predicted"/>
<accession>Q2J195</accession>
<dbReference type="AlphaFoldDB" id="Q2J195"/>
<evidence type="ECO:0000313" key="1">
    <source>
        <dbReference type="EMBL" id="ABD05765.1"/>
    </source>
</evidence>
<evidence type="ECO:0000313" key="2">
    <source>
        <dbReference type="Proteomes" id="UP000008809"/>
    </source>
</evidence>
<evidence type="ECO:0008006" key="3">
    <source>
        <dbReference type="Google" id="ProtNLM"/>
    </source>
</evidence>
<dbReference type="Pfam" id="PF10649">
    <property type="entry name" value="DUF2478"/>
    <property type="match status" value="1"/>
</dbReference>